<keyword evidence="4" id="KW-0732">Signal</keyword>
<proteinExistence type="inferred from homology"/>
<dbReference type="EMBL" id="DXAY01000093">
    <property type="protein sequence ID" value="HIZ74370.1"/>
    <property type="molecule type" value="Genomic_DNA"/>
</dbReference>
<feature type="region of interest" description="Disordered" evidence="7">
    <location>
        <begin position="1"/>
        <end position="21"/>
    </location>
</feature>
<evidence type="ECO:0000313" key="9">
    <source>
        <dbReference type="EMBL" id="HIZ74370.1"/>
    </source>
</evidence>
<name>A0A9D2G8J4_9FIRM</name>
<organism evidence="9 10">
    <name type="scientific">Candidatus Mediterraneibacter stercoravium</name>
    <dbReference type="NCBI Taxonomy" id="2838685"/>
    <lineage>
        <taxon>Bacteria</taxon>
        <taxon>Bacillati</taxon>
        <taxon>Bacillota</taxon>
        <taxon>Clostridia</taxon>
        <taxon>Lachnospirales</taxon>
        <taxon>Lachnospiraceae</taxon>
        <taxon>Mediterraneibacter</taxon>
    </lineage>
</organism>
<gene>
    <name evidence="9" type="ORF">H9723_03890</name>
</gene>
<protein>
    <recommendedName>
        <fullName evidence="3">beta-lactamase</fullName>
        <ecNumber evidence="3">3.5.2.6</ecNumber>
    </recommendedName>
</protein>
<dbReference type="AlphaFoldDB" id="A0A9D2G8J4"/>
<keyword evidence="5" id="KW-0378">Hydrolase</keyword>
<dbReference type="InterPro" id="IPR050515">
    <property type="entry name" value="Beta-lactam/transpept"/>
</dbReference>
<dbReference type="Gene3D" id="3.40.710.10">
    <property type="entry name" value="DD-peptidase/beta-lactamase superfamily"/>
    <property type="match status" value="1"/>
</dbReference>
<evidence type="ECO:0000256" key="7">
    <source>
        <dbReference type="SAM" id="MobiDB-lite"/>
    </source>
</evidence>
<comment type="caution">
    <text evidence="9">The sequence shown here is derived from an EMBL/GenBank/DDBJ whole genome shotgun (WGS) entry which is preliminary data.</text>
</comment>
<dbReference type="PANTHER" id="PTHR30627:SF6">
    <property type="entry name" value="BETA-LACTAMASE YBXI-RELATED"/>
    <property type="match status" value="1"/>
</dbReference>
<dbReference type="GO" id="GO:0008800">
    <property type="term" value="F:beta-lactamase activity"/>
    <property type="evidence" value="ECO:0007669"/>
    <property type="project" value="UniProtKB-EC"/>
</dbReference>
<dbReference type="SUPFAM" id="SSF56601">
    <property type="entry name" value="beta-lactamase/transpeptidase-like"/>
    <property type="match status" value="1"/>
</dbReference>
<comment type="similarity">
    <text evidence="2">Belongs to the class-D beta-lactamase family.</text>
</comment>
<dbReference type="PANTHER" id="PTHR30627">
    <property type="entry name" value="PEPTIDOGLYCAN D,D-TRANSPEPTIDASE"/>
    <property type="match status" value="1"/>
</dbReference>
<dbReference type="GO" id="GO:0046677">
    <property type="term" value="P:response to antibiotic"/>
    <property type="evidence" value="ECO:0007669"/>
    <property type="project" value="UniProtKB-KW"/>
</dbReference>
<dbReference type="InterPro" id="IPR012338">
    <property type="entry name" value="Beta-lactam/transpept-like"/>
</dbReference>
<dbReference type="Pfam" id="PF00905">
    <property type="entry name" value="Transpeptidase"/>
    <property type="match status" value="1"/>
</dbReference>
<dbReference type="GO" id="GO:0071555">
    <property type="term" value="P:cell wall organization"/>
    <property type="evidence" value="ECO:0007669"/>
    <property type="project" value="TreeGrafter"/>
</dbReference>
<evidence type="ECO:0000256" key="4">
    <source>
        <dbReference type="ARBA" id="ARBA00022729"/>
    </source>
</evidence>
<evidence type="ECO:0000256" key="1">
    <source>
        <dbReference type="ARBA" id="ARBA00001526"/>
    </source>
</evidence>
<evidence type="ECO:0000313" key="10">
    <source>
        <dbReference type="Proteomes" id="UP000824116"/>
    </source>
</evidence>
<comment type="catalytic activity">
    <reaction evidence="1">
        <text>a beta-lactam + H2O = a substituted beta-amino acid</text>
        <dbReference type="Rhea" id="RHEA:20401"/>
        <dbReference type="ChEBI" id="CHEBI:15377"/>
        <dbReference type="ChEBI" id="CHEBI:35627"/>
        <dbReference type="ChEBI" id="CHEBI:140347"/>
        <dbReference type="EC" id="3.5.2.6"/>
    </reaction>
</comment>
<dbReference type="EC" id="3.5.2.6" evidence="3"/>
<feature type="domain" description="Penicillin-binding protein transpeptidase" evidence="8">
    <location>
        <begin position="40"/>
        <end position="263"/>
    </location>
</feature>
<dbReference type="GO" id="GO:0005886">
    <property type="term" value="C:plasma membrane"/>
    <property type="evidence" value="ECO:0007669"/>
    <property type="project" value="TreeGrafter"/>
</dbReference>
<evidence type="ECO:0000256" key="6">
    <source>
        <dbReference type="ARBA" id="ARBA00023251"/>
    </source>
</evidence>
<dbReference type="InterPro" id="IPR001460">
    <property type="entry name" value="PCN-bd_Tpept"/>
</dbReference>
<evidence type="ECO:0000256" key="2">
    <source>
        <dbReference type="ARBA" id="ARBA00007898"/>
    </source>
</evidence>
<evidence type="ECO:0000259" key="8">
    <source>
        <dbReference type="Pfam" id="PF00905"/>
    </source>
</evidence>
<accession>A0A9D2G8J4</accession>
<reference evidence="9" key="1">
    <citation type="journal article" date="2021" name="PeerJ">
        <title>Extensive microbial diversity within the chicken gut microbiome revealed by metagenomics and culture.</title>
        <authorList>
            <person name="Gilroy R."/>
            <person name="Ravi A."/>
            <person name="Getino M."/>
            <person name="Pursley I."/>
            <person name="Horton D.L."/>
            <person name="Alikhan N.F."/>
            <person name="Baker D."/>
            <person name="Gharbi K."/>
            <person name="Hall N."/>
            <person name="Watson M."/>
            <person name="Adriaenssens E.M."/>
            <person name="Foster-Nyarko E."/>
            <person name="Jarju S."/>
            <person name="Secka A."/>
            <person name="Antonio M."/>
            <person name="Oren A."/>
            <person name="Chaudhuri R.R."/>
            <person name="La Ragione R."/>
            <person name="Hildebrand F."/>
            <person name="Pallen M.J."/>
        </authorList>
    </citation>
    <scope>NUCLEOTIDE SEQUENCE</scope>
    <source>
        <strain evidence="9">CHK196-3914</strain>
    </source>
</reference>
<feature type="compositionally biased region" description="Polar residues" evidence="7">
    <location>
        <begin position="10"/>
        <end position="21"/>
    </location>
</feature>
<dbReference type="Proteomes" id="UP000824116">
    <property type="component" value="Unassembled WGS sequence"/>
</dbReference>
<evidence type="ECO:0000256" key="5">
    <source>
        <dbReference type="ARBA" id="ARBA00022801"/>
    </source>
</evidence>
<sequence>MRDSVDDKTQPVSGNGVSTRKPTVEETDWSVFFEGLNGSAVLYDPAENQYQIYNLEEAQARRSPCSTFKIISSAIGLEDGIIQSDDSVRHWSGESFWNEEWNRDIGFEDAFRTSCVWYFRQVIDEIGTERMQRELSELKYGNCDISDWEGTLNTNSDNRALTGFWTESSLLISPKEQTEVMERIFGDDSEYSQETQEQLKKVMLVEDQDAAELSIYGKTGQGATAEATVDAWFTGFADMEGKRLYFCVHLGETEGGDVSSVRAREIAVRILREEFSPS</sequence>
<keyword evidence="6" id="KW-0046">Antibiotic resistance</keyword>
<reference evidence="9" key="2">
    <citation type="submission" date="2021-04" db="EMBL/GenBank/DDBJ databases">
        <authorList>
            <person name="Gilroy R."/>
        </authorList>
    </citation>
    <scope>NUCLEOTIDE SEQUENCE</scope>
    <source>
        <strain evidence="9">CHK196-3914</strain>
    </source>
</reference>
<evidence type="ECO:0000256" key="3">
    <source>
        <dbReference type="ARBA" id="ARBA00012865"/>
    </source>
</evidence>
<dbReference type="GO" id="GO:0008658">
    <property type="term" value="F:penicillin binding"/>
    <property type="evidence" value="ECO:0007669"/>
    <property type="project" value="InterPro"/>
</dbReference>